<feature type="non-terminal residue" evidence="1">
    <location>
        <position position="962"/>
    </location>
</feature>
<reference evidence="1" key="1">
    <citation type="submission" date="2021-02" db="EMBL/GenBank/DDBJ databases">
        <authorList>
            <person name="Nowell W R."/>
        </authorList>
    </citation>
    <scope>NUCLEOTIDE SEQUENCE</scope>
</reference>
<dbReference type="InterPro" id="IPR043136">
    <property type="entry name" value="B30.2/SPRY_sf"/>
</dbReference>
<dbReference type="Gene3D" id="2.60.120.920">
    <property type="match status" value="1"/>
</dbReference>
<accession>A0A8S2XF55</accession>
<protein>
    <submittedName>
        <fullName evidence="1">Uncharacterized protein</fullName>
    </submittedName>
</protein>
<dbReference type="EMBL" id="CAJOBJ010078948">
    <property type="protein sequence ID" value="CAF4492336.1"/>
    <property type="molecule type" value="Genomic_DNA"/>
</dbReference>
<evidence type="ECO:0000313" key="2">
    <source>
        <dbReference type="Proteomes" id="UP000681720"/>
    </source>
</evidence>
<dbReference type="Proteomes" id="UP000681720">
    <property type="component" value="Unassembled WGS sequence"/>
</dbReference>
<proteinExistence type="predicted"/>
<evidence type="ECO:0000313" key="1">
    <source>
        <dbReference type="EMBL" id="CAF4492336.1"/>
    </source>
</evidence>
<gene>
    <name evidence="1" type="ORF">GIL414_LOCUS34313</name>
</gene>
<comment type="caution">
    <text evidence="1">The sequence shown here is derived from an EMBL/GenBank/DDBJ whole genome shotgun (WGS) entry which is preliminary data.</text>
</comment>
<dbReference type="AlphaFoldDB" id="A0A8S2XF55"/>
<dbReference type="CDD" id="cd11709">
    <property type="entry name" value="SPRY"/>
    <property type="match status" value="1"/>
</dbReference>
<dbReference type="InterPro" id="IPR013320">
    <property type="entry name" value="ConA-like_dom_sf"/>
</dbReference>
<dbReference type="SUPFAM" id="SSF49899">
    <property type="entry name" value="Concanavalin A-like lectins/glucanases"/>
    <property type="match status" value="1"/>
</dbReference>
<name>A0A8S2XF55_9BILA</name>
<sequence length="962" mass="111745">MKTVFTLRVFNLINLNYDSMDLCLLNNFQLIQEIFDILIKFVEIGTINDADSMTIRHTAFNWFRLVVLKLCENIDLEQLRNMDLGNRKFHHILKQQRNLIFNKLILWELKELQQNKLTFENKCEDSSLKNVSLRSFVSSSKFNVDICINQYLMLLLRCIHLYDHIRLNYATIDHIEQLYNLYHTSQSLDTRLVTLKILRDLLIFLPDDTIGATNRSFIENLLTKILFSIGQNFNLLETEKIDLDIIIEFIYIYRSIMSHNSPWQTSATKFLVDAIKSCMNFNFTSLEAVDSQQMNFFLASICVLGGYVQPYCLGTTVEMCSTDINADELRSAVIIDINMEALESDSPDVKPYLVQYVTTNKTQWVPSNQMRIIVEVQPPNLSLLPIDNAVHTILDTLGFLAQIDTPNNSSLMLIDIKCRVVRAFYDILNYKQVIEIFMQKHYASIIAKLSISIDCLDSIRSTVPKDLRICNRSHLEQYYLSLYRYAIKNLTVENNVNIIHNKNRWNQMKIIRDPIILQYLSGTGSIDEDWTPVASKSDIRSYKKGRLGNDKINIISLPSNDNLPALEECGMKHKFKGRVHITNYTGNIRYATFILDGIELNEGKWYFCVKFPRGGVAEIGWVTKEFNPPRHDSYGIGSDDFSWGFNGFSPEDMTECPLPKGYKPLLMPKLLTMENVLVAYPYSAYLIGNDIQQYFYTSRCAKNESTDKKTLLRDFINDEHFEVPFNADMITANDGFSLSLDNQQSLTISFDFEIVSTDEAANCPNQLDIVLFTLDDATFSIRVCLNDINDDFIDETRIHQQRVVILFQINEQVKVYINNNVQMLNYCHSFDPKTNSKLNLRLLPHVNTGIRNLGIWKYILLEEHIRRLFTYGLSYVAIDYQKLNKCKNQLNTIKFKADQKYFTDEKLVPFNEPFEKDLWEERKQYIDYGESNYFKTIPDTNQSAIQFFGNKTYLILNTANQV</sequence>
<organism evidence="1 2">
    <name type="scientific">Rotaria magnacalcarata</name>
    <dbReference type="NCBI Taxonomy" id="392030"/>
    <lineage>
        <taxon>Eukaryota</taxon>
        <taxon>Metazoa</taxon>
        <taxon>Spiralia</taxon>
        <taxon>Gnathifera</taxon>
        <taxon>Rotifera</taxon>
        <taxon>Eurotatoria</taxon>
        <taxon>Bdelloidea</taxon>
        <taxon>Philodinida</taxon>
        <taxon>Philodinidae</taxon>
        <taxon>Rotaria</taxon>
    </lineage>
</organism>